<evidence type="ECO:0000313" key="2">
    <source>
        <dbReference type="Proteomes" id="UP000827872"/>
    </source>
</evidence>
<organism evidence="1 2">
    <name type="scientific">Sphaerodactylus townsendi</name>
    <dbReference type="NCBI Taxonomy" id="933632"/>
    <lineage>
        <taxon>Eukaryota</taxon>
        <taxon>Metazoa</taxon>
        <taxon>Chordata</taxon>
        <taxon>Craniata</taxon>
        <taxon>Vertebrata</taxon>
        <taxon>Euteleostomi</taxon>
        <taxon>Lepidosauria</taxon>
        <taxon>Squamata</taxon>
        <taxon>Bifurcata</taxon>
        <taxon>Gekkota</taxon>
        <taxon>Sphaerodactylidae</taxon>
        <taxon>Sphaerodactylus</taxon>
    </lineage>
</organism>
<name>A0ACB8FZV4_9SAUR</name>
<comment type="caution">
    <text evidence="1">The sequence shown here is derived from an EMBL/GenBank/DDBJ whole genome shotgun (WGS) entry which is preliminary data.</text>
</comment>
<protein>
    <submittedName>
        <fullName evidence="1">Uncharacterized protein</fullName>
    </submittedName>
</protein>
<evidence type="ECO:0000313" key="1">
    <source>
        <dbReference type="EMBL" id="KAH8012886.1"/>
    </source>
</evidence>
<accession>A0ACB8FZV4</accession>
<dbReference type="Proteomes" id="UP000827872">
    <property type="component" value="Linkage Group LG02"/>
</dbReference>
<dbReference type="EMBL" id="CM037615">
    <property type="protein sequence ID" value="KAH8012886.1"/>
    <property type="molecule type" value="Genomic_DNA"/>
</dbReference>
<keyword evidence="2" id="KW-1185">Reference proteome</keyword>
<reference evidence="1" key="1">
    <citation type="submission" date="2021-08" db="EMBL/GenBank/DDBJ databases">
        <title>The first chromosome-level gecko genome reveals the dynamic sex chromosomes of Neotropical dwarf geckos (Sphaerodactylidae: Sphaerodactylus).</title>
        <authorList>
            <person name="Pinto B.J."/>
            <person name="Keating S.E."/>
            <person name="Gamble T."/>
        </authorList>
    </citation>
    <scope>NUCLEOTIDE SEQUENCE</scope>
    <source>
        <strain evidence="1">TG3544</strain>
    </source>
</reference>
<sequence>MPLESCPPLVQALCCNLDQLNLLIVDINLPSSPETSVLTSNWIKFNNYLNDVEGLQPNHQILLIGDFNTRIGQDNIMLFNAADIVESSSSSSSFPNPRLSLTKWACYYWIFVSQPIN</sequence>
<gene>
    <name evidence="1" type="ORF">K3G42_005109</name>
</gene>
<proteinExistence type="predicted"/>